<dbReference type="EMBL" id="CAWUHB010000047">
    <property type="protein sequence ID" value="CAK7229152.1"/>
    <property type="molecule type" value="Genomic_DNA"/>
</dbReference>
<proteinExistence type="predicted"/>
<sequence>MESSPDKAGSPAATTDNGLTTDQSTASDSKTMRVRISRMLHAVAQTVDNADPDLDVTLPDPLPRADELLSLLLEEVRSRKRICATRAILPPIDYASSRRDTLRRMALEMRLSWRSKNPLSSTVISSDVTLTKDNFPKPMTWERHQRLKEAFKDVLENDKPWQNLERHAPAFDGPQPPVLPQECTPNDRSAITLGQRGLIDQLQYTSIPRSILHRQDQALDDKYWGRFELVSYVDADGDLIRI</sequence>
<keyword evidence="3" id="KW-1185">Reference proteome</keyword>
<evidence type="ECO:0000313" key="3">
    <source>
        <dbReference type="Proteomes" id="UP001642405"/>
    </source>
</evidence>
<feature type="region of interest" description="Disordered" evidence="1">
    <location>
        <begin position="1"/>
        <end position="30"/>
    </location>
</feature>
<reference evidence="2 3" key="1">
    <citation type="submission" date="2024-01" db="EMBL/GenBank/DDBJ databases">
        <authorList>
            <person name="Allen C."/>
            <person name="Tagirdzhanova G."/>
        </authorList>
    </citation>
    <scope>NUCLEOTIDE SEQUENCE [LARGE SCALE GENOMIC DNA]</scope>
</reference>
<feature type="compositionally biased region" description="Polar residues" evidence="1">
    <location>
        <begin position="12"/>
        <end position="29"/>
    </location>
</feature>
<organism evidence="2 3">
    <name type="scientific">Sporothrix curviconia</name>
    <dbReference type="NCBI Taxonomy" id="1260050"/>
    <lineage>
        <taxon>Eukaryota</taxon>
        <taxon>Fungi</taxon>
        <taxon>Dikarya</taxon>
        <taxon>Ascomycota</taxon>
        <taxon>Pezizomycotina</taxon>
        <taxon>Sordariomycetes</taxon>
        <taxon>Sordariomycetidae</taxon>
        <taxon>Ophiostomatales</taxon>
        <taxon>Ophiostomataceae</taxon>
        <taxon>Sporothrix</taxon>
    </lineage>
</organism>
<evidence type="ECO:0000256" key="1">
    <source>
        <dbReference type="SAM" id="MobiDB-lite"/>
    </source>
</evidence>
<comment type="caution">
    <text evidence="2">The sequence shown here is derived from an EMBL/GenBank/DDBJ whole genome shotgun (WGS) entry which is preliminary data.</text>
</comment>
<protein>
    <submittedName>
        <fullName evidence="2">Uncharacterized protein</fullName>
    </submittedName>
</protein>
<accession>A0ABP0CAT6</accession>
<name>A0ABP0CAT6_9PEZI</name>
<dbReference type="Proteomes" id="UP001642405">
    <property type="component" value="Unassembled WGS sequence"/>
</dbReference>
<gene>
    <name evidence="2" type="ORF">SCUCBS95973_007123</name>
</gene>
<evidence type="ECO:0000313" key="2">
    <source>
        <dbReference type="EMBL" id="CAK7229152.1"/>
    </source>
</evidence>